<gene>
    <name evidence="1" type="ORF">SAMN04488241_1054</name>
</gene>
<keyword evidence="2" id="KW-1185">Reference proteome</keyword>
<dbReference type="Proteomes" id="UP000199586">
    <property type="component" value="Unassembled WGS sequence"/>
</dbReference>
<evidence type="ECO:0000313" key="1">
    <source>
        <dbReference type="EMBL" id="SFP66350.1"/>
    </source>
</evidence>
<proteinExistence type="predicted"/>
<organism evidence="1 2">
    <name type="scientific">Sphingomonas rubra</name>
    <dbReference type="NCBI Taxonomy" id="634430"/>
    <lineage>
        <taxon>Bacteria</taxon>
        <taxon>Pseudomonadati</taxon>
        <taxon>Pseudomonadota</taxon>
        <taxon>Alphaproteobacteria</taxon>
        <taxon>Sphingomonadales</taxon>
        <taxon>Sphingomonadaceae</taxon>
        <taxon>Sphingomonas</taxon>
    </lineage>
</organism>
<evidence type="ECO:0000313" key="2">
    <source>
        <dbReference type="Proteomes" id="UP000199586"/>
    </source>
</evidence>
<name>A0A1I5S6P7_9SPHN</name>
<sequence length="290" mass="32016">MCFIVGPIGDGGTETRKLADWLLRGLFKPVLEDESINFIVKRADEDADPGSISSALITDLINADLVIADLTGFNPNAFYELGIRHALQKPTIHVIAENVKLPFDNQDQRTIYVDISDFEAIENAKNRLKAAVLATQVHGYKVSNPVTMAGAITALKTSDDPKDRAIGDMEERLARLERDRIAEGIKGQGPLSTMTLEQARNALVHKRGAAFKWTYPINASSLQDALDRGLLKKELESELLRASDDERARLYAAALTGEFGSRAQKSALDHIEGVAYEKEAEEKDNLNKKR</sequence>
<protein>
    <submittedName>
        <fullName evidence="1">Uncharacterized protein</fullName>
    </submittedName>
</protein>
<dbReference type="EMBL" id="FOXP01000005">
    <property type="protein sequence ID" value="SFP66350.1"/>
    <property type="molecule type" value="Genomic_DNA"/>
</dbReference>
<dbReference type="AlphaFoldDB" id="A0A1I5S6P7"/>
<accession>A0A1I5S6P7</accession>
<reference evidence="1 2" key="1">
    <citation type="submission" date="2016-10" db="EMBL/GenBank/DDBJ databases">
        <authorList>
            <person name="de Groot N.N."/>
        </authorList>
    </citation>
    <scope>NUCLEOTIDE SEQUENCE [LARGE SCALE GENOMIC DNA]</scope>
    <source>
        <strain evidence="1 2">CGMCC 1.9113</strain>
    </source>
</reference>